<dbReference type="InterPro" id="IPR036909">
    <property type="entry name" value="Cyt_c-like_dom_sf"/>
</dbReference>
<evidence type="ECO:0000313" key="9">
    <source>
        <dbReference type="Proteomes" id="UP001057520"/>
    </source>
</evidence>
<dbReference type="Pfam" id="PF00034">
    <property type="entry name" value="Cytochrom_C"/>
    <property type="match status" value="1"/>
</dbReference>
<evidence type="ECO:0000256" key="3">
    <source>
        <dbReference type="ARBA" id="ARBA00023004"/>
    </source>
</evidence>
<accession>A0ABY4ZQJ9</accession>
<keyword evidence="2 4" id="KW-0479">Metal-binding</keyword>
<dbReference type="Proteomes" id="UP001057520">
    <property type="component" value="Chromosome"/>
</dbReference>
<feature type="chain" id="PRO_5046289009" evidence="6">
    <location>
        <begin position="23"/>
        <end position="127"/>
    </location>
</feature>
<evidence type="ECO:0000256" key="4">
    <source>
        <dbReference type="PROSITE-ProRule" id="PRU00433"/>
    </source>
</evidence>
<reference evidence="8 9" key="1">
    <citation type="submission" date="2022-04" db="EMBL/GenBank/DDBJ databases">
        <title>Genome sequence of soybean root-associated Caulobacter segnis RL271.</title>
        <authorList>
            <person name="Longley R."/>
            <person name="Bonito G."/>
            <person name="Trigodet F."/>
            <person name="Crosson S."/>
            <person name="Fiebig A."/>
        </authorList>
    </citation>
    <scope>NUCLEOTIDE SEQUENCE [LARGE SCALE GENOMIC DNA]</scope>
    <source>
        <strain evidence="8 9">RL271</strain>
    </source>
</reference>
<keyword evidence="9" id="KW-1185">Reference proteome</keyword>
<evidence type="ECO:0000313" key="8">
    <source>
        <dbReference type="EMBL" id="USQ94998.1"/>
    </source>
</evidence>
<name>A0ABY4ZQJ9_9CAUL</name>
<feature type="region of interest" description="Disordered" evidence="5">
    <location>
        <begin position="78"/>
        <end position="106"/>
    </location>
</feature>
<dbReference type="EMBL" id="CP096040">
    <property type="protein sequence ID" value="USQ94998.1"/>
    <property type="molecule type" value="Genomic_DNA"/>
</dbReference>
<protein>
    <submittedName>
        <fullName evidence="8">Cytochrome c</fullName>
    </submittedName>
</protein>
<feature type="signal peptide" evidence="6">
    <location>
        <begin position="1"/>
        <end position="22"/>
    </location>
</feature>
<dbReference type="Gene3D" id="1.10.760.10">
    <property type="entry name" value="Cytochrome c-like domain"/>
    <property type="match status" value="1"/>
</dbReference>
<organism evidence="8 9">
    <name type="scientific">Caulobacter segnis</name>
    <dbReference type="NCBI Taxonomy" id="88688"/>
    <lineage>
        <taxon>Bacteria</taxon>
        <taxon>Pseudomonadati</taxon>
        <taxon>Pseudomonadota</taxon>
        <taxon>Alphaproteobacteria</taxon>
        <taxon>Caulobacterales</taxon>
        <taxon>Caulobacteraceae</taxon>
        <taxon>Caulobacter</taxon>
    </lineage>
</organism>
<dbReference type="InterPro" id="IPR009056">
    <property type="entry name" value="Cyt_c-like_dom"/>
</dbReference>
<evidence type="ECO:0000256" key="2">
    <source>
        <dbReference type="ARBA" id="ARBA00022723"/>
    </source>
</evidence>
<evidence type="ECO:0000256" key="6">
    <source>
        <dbReference type="SAM" id="SignalP"/>
    </source>
</evidence>
<feature type="domain" description="Cytochrome c" evidence="7">
    <location>
        <begin position="25"/>
        <end position="116"/>
    </location>
</feature>
<keyword evidence="1 4" id="KW-0349">Heme</keyword>
<gene>
    <name evidence="8" type="ORF">MZV50_20920</name>
</gene>
<proteinExistence type="predicted"/>
<dbReference type="SUPFAM" id="SSF46626">
    <property type="entry name" value="Cytochrome c"/>
    <property type="match status" value="1"/>
</dbReference>
<evidence type="ECO:0000259" key="7">
    <source>
        <dbReference type="PROSITE" id="PS51007"/>
    </source>
</evidence>
<dbReference type="PROSITE" id="PS51007">
    <property type="entry name" value="CYTC"/>
    <property type="match status" value="1"/>
</dbReference>
<keyword evidence="3 4" id="KW-0408">Iron</keyword>
<evidence type="ECO:0000256" key="5">
    <source>
        <dbReference type="SAM" id="MobiDB-lite"/>
    </source>
</evidence>
<keyword evidence="6" id="KW-0732">Signal</keyword>
<sequence>MKPAGVLLVAAALTLVAVPALARQASASNGERLARRHCGGCHAVRDGVSPLPDAPPFASLHDRYPPGGLAAILEEGMLAPRQPPEEGAPRGHPRMPMTQLDDDQRADLEAYLRGLDPRRPGLRRPRL</sequence>
<evidence type="ECO:0000256" key="1">
    <source>
        <dbReference type="ARBA" id="ARBA00022617"/>
    </source>
</evidence>